<dbReference type="PANTHER" id="PTHR43429">
    <property type="entry name" value="PYRIDINE NUCLEOTIDE-DISULFIDE OXIDOREDUCTASE DOMAIN-CONTAINING"/>
    <property type="match status" value="1"/>
</dbReference>
<comment type="similarity">
    <text evidence="2">Belongs to the FAD-dependent oxidoreductase family.</text>
</comment>
<sequence>MMAQKLVVIGAGMASGRVLEHLTEAAPDAFDITLFNAKPRGNYNRIMFGPVLAGDKSYDRIVTHDDAWYEAHDITCRFGAPVTRIDRAAKRVIAGGQATPYDKLVIATGLAPFIIPVAGRDLSGVVSFRNLDDVERMQAAAAPARRSWARRAPRRYCWRTAPSIPPICW</sequence>
<protein>
    <submittedName>
        <fullName evidence="7">Nitrite reductase (NADH) large subunit</fullName>
    </submittedName>
</protein>
<reference evidence="7 8" key="2">
    <citation type="submission" date="2016-10" db="EMBL/GenBank/DDBJ databases">
        <authorList>
            <person name="Varghese N."/>
            <person name="Submissions S."/>
        </authorList>
    </citation>
    <scope>NUCLEOTIDE SEQUENCE [LARGE SCALE GENOMIC DNA]</scope>
    <source>
        <strain evidence="7 8">DSM 24802</strain>
    </source>
</reference>
<dbReference type="GO" id="GO:0016491">
    <property type="term" value="F:oxidoreductase activity"/>
    <property type="evidence" value="ECO:0007669"/>
    <property type="project" value="InterPro"/>
</dbReference>
<dbReference type="SUPFAM" id="SSF51905">
    <property type="entry name" value="FAD/NAD(P)-binding domain"/>
    <property type="match status" value="1"/>
</dbReference>
<keyword evidence="3" id="KW-0285">Flavoprotein</keyword>
<name>A0AAN4UUE7_9RHOB</name>
<keyword evidence="8" id="KW-1185">Reference proteome</keyword>
<keyword evidence="4" id="KW-0274">FAD</keyword>
<dbReference type="Proteomes" id="UP000199541">
    <property type="component" value="Unassembled WGS sequence"/>
</dbReference>
<evidence type="ECO:0000313" key="8">
    <source>
        <dbReference type="Proteomes" id="UP000199541"/>
    </source>
</evidence>
<gene>
    <name evidence="6" type="ORF">GCM10008024_34280</name>
    <name evidence="7" type="ORF">SAMN05444006_12148</name>
</gene>
<evidence type="ECO:0000256" key="2">
    <source>
        <dbReference type="ARBA" id="ARBA00006442"/>
    </source>
</evidence>
<dbReference type="EMBL" id="BNAB01000020">
    <property type="protein sequence ID" value="GHE04994.1"/>
    <property type="molecule type" value="Genomic_DNA"/>
</dbReference>
<proteinExistence type="inferred from homology"/>
<dbReference type="Pfam" id="PF07992">
    <property type="entry name" value="Pyr_redox_2"/>
    <property type="match status" value="1"/>
</dbReference>
<evidence type="ECO:0000256" key="3">
    <source>
        <dbReference type="ARBA" id="ARBA00022630"/>
    </source>
</evidence>
<feature type="domain" description="FAD/NAD(P)-binding" evidence="5">
    <location>
        <begin position="5"/>
        <end position="144"/>
    </location>
</feature>
<organism evidence="6 9">
    <name type="scientific">Allgaiera indica</name>
    <dbReference type="NCBI Taxonomy" id="765699"/>
    <lineage>
        <taxon>Bacteria</taxon>
        <taxon>Pseudomonadati</taxon>
        <taxon>Pseudomonadota</taxon>
        <taxon>Alphaproteobacteria</taxon>
        <taxon>Rhodobacterales</taxon>
        <taxon>Paracoccaceae</taxon>
        <taxon>Allgaiera</taxon>
    </lineage>
</organism>
<reference evidence="6" key="1">
    <citation type="journal article" date="2014" name="Int. J. Syst. Evol. Microbiol.">
        <title>Complete genome sequence of Corynebacterium casei LMG S-19264T (=DSM 44701T), isolated from a smear-ripened cheese.</title>
        <authorList>
            <consortium name="US DOE Joint Genome Institute (JGI-PGF)"/>
            <person name="Walter F."/>
            <person name="Albersmeier A."/>
            <person name="Kalinowski J."/>
            <person name="Ruckert C."/>
        </authorList>
    </citation>
    <scope>NUCLEOTIDE SEQUENCE</scope>
    <source>
        <strain evidence="6">CGMCC 1.10859</strain>
    </source>
</reference>
<dbReference type="EMBL" id="FNOB01000021">
    <property type="protein sequence ID" value="SDX60863.1"/>
    <property type="molecule type" value="Genomic_DNA"/>
</dbReference>
<comment type="cofactor">
    <cofactor evidence="1">
        <name>FAD</name>
        <dbReference type="ChEBI" id="CHEBI:57692"/>
    </cofactor>
</comment>
<reference evidence="6" key="3">
    <citation type="submission" date="2023-06" db="EMBL/GenBank/DDBJ databases">
        <authorList>
            <person name="Sun Q."/>
            <person name="Zhou Y."/>
        </authorList>
    </citation>
    <scope>NUCLEOTIDE SEQUENCE</scope>
    <source>
        <strain evidence="6">CGMCC 1.10859</strain>
    </source>
</reference>
<evidence type="ECO:0000256" key="4">
    <source>
        <dbReference type="ARBA" id="ARBA00022827"/>
    </source>
</evidence>
<evidence type="ECO:0000259" key="5">
    <source>
        <dbReference type="Pfam" id="PF07992"/>
    </source>
</evidence>
<dbReference type="InterPro" id="IPR036188">
    <property type="entry name" value="FAD/NAD-bd_sf"/>
</dbReference>
<accession>A0AAN4UUE7</accession>
<dbReference type="Gene3D" id="3.50.50.60">
    <property type="entry name" value="FAD/NAD(P)-binding domain"/>
    <property type="match status" value="2"/>
</dbReference>
<evidence type="ECO:0000313" key="6">
    <source>
        <dbReference type="EMBL" id="GHE04994.1"/>
    </source>
</evidence>
<dbReference type="InterPro" id="IPR050260">
    <property type="entry name" value="FAD-bd_OxRdtase"/>
</dbReference>
<dbReference type="Proteomes" id="UP000634647">
    <property type="component" value="Unassembled WGS sequence"/>
</dbReference>
<evidence type="ECO:0000313" key="7">
    <source>
        <dbReference type="EMBL" id="SDX60863.1"/>
    </source>
</evidence>
<dbReference type="PANTHER" id="PTHR43429:SF3">
    <property type="entry name" value="NITRITE REDUCTASE [NAD(P)H]"/>
    <property type="match status" value="1"/>
</dbReference>
<dbReference type="InterPro" id="IPR023753">
    <property type="entry name" value="FAD/NAD-binding_dom"/>
</dbReference>
<evidence type="ECO:0000256" key="1">
    <source>
        <dbReference type="ARBA" id="ARBA00001974"/>
    </source>
</evidence>
<dbReference type="AlphaFoldDB" id="A0AAN4UUE7"/>
<comment type="caution">
    <text evidence="6">The sequence shown here is derived from an EMBL/GenBank/DDBJ whole genome shotgun (WGS) entry which is preliminary data.</text>
</comment>
<evidence type="ECO:0000313" key="9">
    <source>
        <dbReference type="Proteomes" id="UP000634647"/>
    </source>
</evidence>